<dbReference type="PROSITE" id="PS50878">
    <property type="entry name" value="RT_POL"/>
    <property type="match status" value="1"/>
</dbReference>
<evidence type="ECO:0000259" key="1">
    <source>
        <dbReference type="PROSITE" id="PS50878"/>
    </source>
</evidence>
<feature type="domain" description="Reverse transcriptase" evidence="1">
    <location>
        <begin position="1"/>
        <end position="172"/>
    </location>
</feature>
<dbReference type="AlphaFoldDB" id="A0A812NCF5"/>
<dbReference type="Proteomes" id="UP000649617">
    <property type="component" value="Unassembled WGS sequence"/>
</dbReference>
<protein>
    <recommendedName>
        <fullName evidence="1">Reverse transcriptase domain-containing protein</fullName>
    </recommendedName>
</protein>
<reference evidence="2" key="1">
    <citation type="submission" date="2021-02" db="EMBL/GenBank/DDBJ databases">
        <authorList>
            <person name="Dougan E. K."/>
            <person name="Rhodes N."/>
            <person name="Thang M."/>
            <person name="Chan C."/>
        </authorList>
    </citation>
    <scope>NUCLEOTIDE SEQUENCE</scope>
</reference>
<evidence type="ECO:0000313" key="3">
    <source>
        <dbReference type="Proteomes" id="UP000649617"/>
    </source>
</evidence>
<dbReference type="InterPro" id="IPR000477">
    <property type="entry name" value="RT_dom"/>
</dbReference>
<keyword evidence="3" id="KW-1185">Reference proteome</keyword>
<proteinExistence type="predicted"/>
<name>A0A812NCF5_SYMPI</name>
<evidence type="ECO:0000313" key="2">
    <source>
        <dbReference type="EMBL" id="CAE7290466.1"/>
    </source>
</evidence>
<dbReference type="EMBL" id="CAJNIZ010009915">
    <property type="protein sequence ID" value="CAE7290466.1"/>
    <property type="molecule type" value="Genomic_DNA"/>
</dbReference>
<dbReference type="OrthoDB" id="448147at2759"/>
<gene>
    <name evidence="2" type="ORF">SPIL2461_LOCUS6521</name>
</gene>
<organism evidence="2 3">
    <name type="scientific">Symbiodinium pilosum</name>
    <name type="common">Dinoflagellate</name>
    <dbReference type="NCBI Taxonomy" id="2952"/>
    <lineage>
        <taxon>Eukaryota</taxon>
        <taxon>Sar</taxon>
        <taxon>Alveolata</taxon>
        <taxon>Dinophyceae</taxon>
        <taxon>Suessiales</taxon>
        <taxon>Symbiodiniaceae</taxon>
        <taxon>Symbiodinium</taxon>
    </lineage>
</organism>
<sequence>MVFILLQIENAYRQGTELCGVAVDLVKAYNMLPRLPVAAFAKMCGIPDSILHPWISMLTQLRRHFKVQGSTGPPLLSSTGFAEGDPLSCLAMAVLNIACHHNFRSVTNHGQLLSFVDNWRALASSPEDLVSAHQAIADFARAWDLFVNSDKTVVWCTSAKGRAALRQAGFPVTLDFRELGAHLASSRRGTNFTQTDRIRALDEKWPRLHAALHGISASPLGERHFIKLRSDAMKALGLRAPGANPTIQLSLVGHAISDPQFFALQSTFRDAKFLAGHEAIAPLLTAAALDLRKVPGPCTILLQRANEVGIAWDPAKETFVDSLGPMDVWALSWPEILQRLLFTWQDRVKQIFAQRPTVEGLEGADPHLTTVVLNTLPKPARALVRDFL</sequence>
<comment type="caution">
    <text evidence="2">The sequence shown here is derived from an EMBL/GenBank/DDBJ whole genome shotgun (WGS) entry which is preliminary data.</text>
</comment>
<accession>A0A812NCF5</accession>